<keyword evidence="2" id="KW-0808">Transferase</keyword>
<proteinExistence type="predicted"/>
<protein>
    <submittedName>
        <fullName evidence="2">Sulfurtransferase TusA family protein</fullName>
    </submittedName>
</protein>
<reference evidence="2 3" key="1">
    <citation type="submission" date="2020-05" db="EMBL/GenBank/DDBJ databases">
        <title>Complete genome of Desulfobulbus oligotrophicus.</title>
        <authorList>
            <person name="Podar M."/>
        </authorList>
    </citation>
    <scope>NUCLEOTIDE SEQUENCE [LARGE SCALE GENOMIC DNA]</scope>
    <source>
        <strain evidence="2 3">Prop6</strain>
    </source>
</reference>
<dbReference type="Proteomes" id="UP000596092">
    <property type="component" value="Chromosome"/>
</dbReference>
<dbReference type="AlphaFoldDB" id="A0A7T6AR40"/>
<evidence type="ECO:0000259" key="1">
    <source>
        <dbReference type="Pfam" id="PF01206"/>
    </source>
</evidence>
<dbReference type="GO" id="GO:0016740">
    <property type="term" value="F:transferase activity"/>
    <property type="evidence" value="ECO:0007669"/>
    <property type="project" value="UniProtKB-KW"/>
</dbReference>
<keyword evidence="3" id="KW-1185">Reference proteome</keyword>
<gene>
    <name evidence="2" type="ORF">HP555_10005</name>
</gene>
<evidence type="ECO:0000313" key="3">
    <source>
        <dbReference type="Proteomes" id="UP000596092"/>
    </source>
</evidence>
<evidence type="ECO:0000313" key="2">
    <source>
        <dbReference type="EMBL" id="QQG66172.1"/>
    </source>
</evidence>
<dbReference type="RefSeq" id="WP_199262069.1">
    <property type="nucleotide sequence ID" value="NZ_CP054140.1"/>
</dbReference>
<feature type="domain" description="UPF0033" evidence="1">
    <location>
        <begin position="5"/>
        <end position="62"/>
    </location>
</feature>
<dbReference type="KEGG" id="dog:HP555_10005"/>
<sequence length="74" mass="8000">MSKIIIDVRGLACPEPLIAFTNAIKQTDAAELEISFDCPAARDNIIRAADSTGWTVVSVADTLNYTVMNLTKKS</sequence>
<dbReference type="CDD" id="cd00291">
    <property type="entry name" value="SirA_YedF_YeeD"/>
    <property type="match status" value="1"/>
</dbReference>
<dbReference type="Pfam" id="PF01206">
    <property type="entry name" value="TusA"/>
    <property type="match status" value="1"/>
</dbReference>
<name>A0A7T6AR40_9BACT</name>
<dbReference type="EMBL" id="CP054140">
    <property type="protein sequence ID" value="QQG66172.1"/>
    <property type="molecule type" value="Genomic_DNA"/>
</dbReference>
<dbReference type="InterPro" id="IPR036868">
    <property type="entry name" value="TusA-like_sf"/>
</dbReference>
<organism evidence="2 3">
    <name type="scientific">Desulfobulbus oligotrophicus</name>
    <dbReference type="NCBI Taxonomy" id="1909699"/>
    <lineage>
        <taxon>Bacteria</taxon>
        <taxon>Pseudomonadati</taxon>
        <taxon>Thermodesulfobacteriota</taxon>
        <taxon>Desulfobulbia</taxon>
        <taxon>Desulfobulbales</taxon>
        <taxon>Desulfobulbaceae</taxon>
        <taxon>Desulfobulbus</taxon>
    </lineage>
</organism>
<dbReference type="Gene3D" id="3.30.110.40">
    <property type="entry name" value="TusA-like domain"/>
    <property type="match status" value="1"/>
</dbReference>
<dbReference type="SUPFAM" id="SSF64307">
    <property type="entry name" value="SirA-like"/>
    <property type="match status" value="1"/>
</dbReference>
<dbReference type="InterPro" id="IPR001455">
    <property type="entry name" value="TusA-like"/>
</dbReference>
<accession>A0A7T6AR40</accession>